<name>A0A1V6M0S5_9BACT</name>
<dbReference type="InterPro" id="IPR023227">
    <property type="entry name" value="SAM_OH_AdoTrfase_C_sf"/>
</dbReference>
<proteinExistence type="inferred from homology"/>
<dbReference type="Pfam" id="PF01887">
    <property type="entry name" value="SAM_HAT_N"/>
    <property type="match status" value="1"/>
</dbReference>
<evidence type="ECO:0000256" key="2">
    <source>
        <dbReference type="ARBA" id="ARBA00024035"/>
    </source>
</evidence>
<organism evidence="6 7">
    <name type="scientific">Candidatus Brocadia sapporoensis</name>
    <dbReference type="NCBI Taxonomy" id="392547"/>
    <lineage>
        <taxon>Bacteria</taxon>
        <taxon>Pseudomonadati</taxon>
        <taxon>Planctomycetota</taxon>
        <taxon>Candidatus Brocadiia</taxon>
        <taxon>Candidatus Brocadiales</taxon>
        <taxon>Candidatus Brocadiaceae</taxon>
        <taxon>Candidatus Brocadia</taxon>
    </lineage>
</organism>
<evidence type="ECO:0000313" key="7">
    <source>
        <dbReference type="Proteomes" id="UP000242219"/>
    </source>
</evidence>
<dbReference type="InterPro" id="IPR046469">
    <property type="entry name" value="SAM_HAT_N"/>
</dbReference>
<feature type="domain" description="S-adenosyl-l-methionine hydroxide adenosyltransferase N-terminal" evidence="4">
    <location>
        <begin position="8"/>
        <end position="153"/>
    </location>
</feature>
<dbReference type="EMBL" id="MJUW02000066">
    <property type="protein sequence ID" value="OQD45967.1"/>
    <property type="molecule type" value="Genomic_DNA"/>
</dbReference>
<dbReference type="Gene3D" id="3.40.50.10790">
    <property type="entry name" value="S-adenosyl-l-methionine hydroxide adenosyltransferase, N-terminal"/>
    <property type="match status" value="1"/>
</dbReference>
<keyword evidence="1" id="KW-0949">S-adenosyl-L-methionine</keyword>
<reference evidence="6 7" key="1">
    <citation type="journal article" date="2016" name="Genome Announc.">
        <title>Draft Genome Sequence of the Anaerobic Ammonium-Oxidizing Bacterium 'Candidatus Brocadia sp. 40'.</title>
        <authorList>
            <person name="Ali M."/>
            <person name="Haroon M.F."/>
            <person name="Narita Y."/>
            <person name="Zhang L."/>
            <person name="Rangel Shaw D."/>
            <person name="Okabe S."/>
            <person name="Saikaly P.E."/>
        </authorList>
    </citation>
    <scope>NUCLEOTIDE SEQUENCE [LARGE SCALE GENOMIC DNA]</scope>
    <source>
        <strain evidence="6 7">40</strain>
    </source>
</reference>
<dbReference type="InterPro" id="IPR002747">
    <property type="entry name" value="SAM_OH_AdoTrfase"/>
</dbReference>
<dbReference type="AlphaFoldDB" id="A0A1V6M0S5"/>
<dbReference type="SUPFAM" id="SSF102522">
    <property type="entry name" value="Bacterial fluorinating enzyme, N-terminal domain"/>
    <property type="match status" value="1"/>
</dbReference>
<dbReference type="SUPFAM" id="SSF101852">
    <property type="entry name" value="Bacterial fluorinating enzyme, C-terminal domain"/>
    <property type="match status" value="2"/>
</dbReference>
<dbReference type="Proteomes" id="UP000242219">
    <property type="component" value="Unassembled WGS sequence"/>
</dbReference>
<dbReference type="PIRSF" id="PIRSF006779">
    <property type="entry name" value="UCP006779"/>
    <property type="match status" value="1"/>
</dbReference>
<dbReference type="PANTHER" id="PTHR35092:SF1">
    <property type="entry name" value="CHLORINASE MJ1651"/>
    <property type="match status" value="1"/>
</dbReference>
<evidence type="ECO:0000256" key="1">
    <source>
        <dbReference type="ARBA" id="ARBA00022691"/>
    </source>
</evidence>
<protein>
    <submittedName>
        <fullName evidence="6">Uncharacterized protein</fullName>
    </submittedName>
</protein>
<dbReference type="Pfam" id="PF20257">
    <property type="entry name" value="SAM_HAT_C"/>
    <property type="match status" value="2"/>
</dbReference>
<sequence length="327" mass="37009">MKHQPCVITLMTDFGDQDAYVGIMKGVITEVNPRANIIDICHSIPPQDIFKGAYLLYTSYKYFPKGTIHVAVVDPGVGSKRNIVCVETRNYLFLTPDNGILGFIIQEERPKRIIRVTNNNYFLPAPSNTFHGRDVFAPVAAHLSLGIKPKQLGNATKQLEHLSIPQPVRKNTRQLEGQIISIDHFGNLVTNITKSHLEEYVREQIRDLDRKSGVRNQKPKIRNQTPDEPGKSSKKKILLPYNTLETTIGKKEITGIVKTYTEVKTGKPLILFGSAGFLEISVNQGNAQKYFTVDKGNRILISWMHGTSSKRTDIRYNTIETRTKRHR</sequence>
<evidence type="ECO:0000259" key="5">
    <source>
        <dbReference type="Pfam" id="PF20257"/>
    </source>
</evidence>
<gene>
    <name evidence="6" type="ORF">BIY37_05640</name>
</gene>
<dbReference type="InterPro" id="IPR023228">
    <property type="entry name" value="SAM_OH_AdoTrfase_N_sf"/>
</dbReference>
<accession>A0A1V6M0S5</accession>
<dbReference type="InterPro" id="IPR046470">
    <property type="entry name" value="SAM_HAT_C"/>
</dbReference>
<feature type="domain" description="S-adenosyl-l-methionine hydroxide adenosyltransferase C-terminal" evidence="5">
    <location>
        <begin position="243"/>
        <end position="299"/>
    </location>
</feature>
<evidence type="ECO:0000256" key="3">
    <source>
        <dbReference type="SAM" id="MobiDB-lite"/>
    </source>
</evidence>
<feature type="domain" description="S-adenosyl-l-methionine hydroxide adenosyltransferase C-terminal" evidence="5">
    <location>
        <begin position="177"/>
        <end position="201"/>
    </location>
</feature>
<comment type="similarity">
    <text evidence="2">Belongs to the SAM hydrolase / SAM-dependent halogenase family.</text>
</comment>
<keyword evidence="7" id="KW-1185">Reference proteome</keyword>
<comment type="caution">
    <text evidence="6">The sequence shown here is derived from an EMBL/GenBank/DDBJ whole genome shotgun (WGS) entry which is preliminary data.</text>
</comment>
<dbReference type="Gene3D" id="2.40.30.90">
    <property type="entry name" value="Bacterial fluorinating enzyme like"/>
    <property type="match status" value="1"/>
</dbReference>
<evidence type="ECO:0000259" key="4">
    <source>
        <dbReference type="Pfam" id="PF01887"/>
    </source>
</evidence>
<evidence type="ECO:0000313" key="6">
    <source>
        <dbReference type="EMBL" id="OQD45967.1"/>
    </source>
</evidence>
<feature type="region of interest" description="Disordered" evidence="3">
    <location>
        <begin position="208"/>
        <end position="234"/>
    </location>
</feature>
<dbReference type="PANTHER" id="PTHR35092">
    <property type="entry name" value="CHLORINASE MJ1651"/>
    <property type="match status" value="1"/>
</dbReference>
<dbReference type="RefSeq" id="WP_070066851.1">
    <property type="nucleotide sequence ID" value="NZ_MJUW02000066.1"/>
</dbReference>